<evidence type="ECO:0000313" key="3">
    <source>
        <dbReference type="Proteomes" id="UP000278149"/>
    </source>
</evidence>
<keyword evidence="1" id="KW-0472">Membrane</keyword>
<feature type="transmembrane region" description="Helical" evidence="1">
    <location>
        <begin position="86"/>
        <end position="109"/>
    </location>
</feature>
<dbReference type="Proteomes" id="UP000278149">
    <property type="component" value="Unassembled WGS sequence"/>
</dbReference>
<evidence type="ECO:0000256" key="1">
    <source>
        <dbReference type="SAM" id="Phobius"/>
    </source>
</evidence>
<dbReference type="AlphaFoldDB" id="A0A429G8H1"/>
<gene>
    <name evidence="2" type="ORF">D9Q81_01700</name>
</gene>
<comment type="caution">
    <text evidence="2">The sequence shown here is derived from an EMBL/GenBank/DDBJ whole genome shotgun (WGS) entry which is preliminary data.</text>
</comment>
<organism evidence="2 3">
    <name type="scientific">Candidatus Korarchaeum cryptofilum</name>
    <dbReference type="NCBI Taxonomy" id="498846"/>
    <lineage>
        <taxon>Archaea</taxon>
        <taxon>Thermoproteota</taxon>
        <taxon>Candidatus Korarchaeia</taxon>
        <taxon>Candidatus Korarchaeales</taxon>
        <taxon>Candidatus Korarchaeaceae</taxon>
        <taxon>Candidatus Korarchaeum</taxon>
    </lineage>
</organism>
<sequence>MPHLILSILIRSFKSSLIGRKLIRLRPSIIKGSLTYRALILIYKTLSDSYDRSFIVRLLRKLCYPIENKVTLQKFQFKEGSLLKRALDIFLSPFILPIGFLFFFMVSLVRVCEGTVLLLLLTVISMLLGIALARAEEEMEVIDPRGFVLFLGASMFLIGYAAFIVQIANAGGIPLLDEQVRRKLSAELNYLSWTTVPGAAFILSSSKVRRCEAIIFSIIGFIPSFLLAFRTEMIAYILAILTVLYNRKLIGLGFITTAFMMLIISFIGVGAFRSIATGLVQNPIISVLYRPTITVAALDTIVRLYGFRPVTNGYIHLAAISSLGLISGSRYGPRNLIGRYTLGRTDVSTTATLIGGPLLDWGILGVLASSLIYSYMLALSHRFSRGREALLGPYAVLYSYLVVGIETGVLDLNVYIYLLISILIVIFSLRPKR</sequence>
<evidence type="ECO:0008006" key="4">
    <source>
        <dbReference type="Google" id="ProtNLM"/>
    </source>
</evidence>
<accession>A0A429G8H1</accession>
<evidence type="ECO:0000313" key="2">
    <source>
        <dbReference type="EMBL" id="RSN70052.1"/>
    </source>
</evidence>
<dbReference type="Pfam" id="PF01901">
    <property type="entry name" value="O_anti_polymase"/>
    <property type="match status" value="1"/>
</dbReference>
<feature type="transmembrane region" description="Helical" evidence="1">
    <location>
        <begin position="313"/>
        <end position="331"/>
    </location>
</feature>
<reference evidence="2 3" key="1">
    <citation type="submission" date="2018-10" db="EMBL/GenBank/DDBJ databases">
        <title>Co-occurring genomic capacity for anaerobic methane metabolism and dissimilatory sulfite reduction discovered in the Korarchaeota.</title>
        <authorList>
            <person name="Mckay L.J."/>
            <person name="Dlakic M."/>
            <person name="Fields M.W."/>
            <person name="Delmont T.O."/>
            <person name="Eren A.M."/>
            <person name="Jay Z.J."/>
            <person name="Klingelsmith K.B."/>
            <person name="Rusch D.B."/>
            <person name="Inskeep W.P."/>
        </authorList>
    </citation>
    <scope>NUCLEOTIDE SEQUENCE [LARGE SCALE GENOMIC DNA]</scope>
    <source>
        <strain evidence="2 3">WS</strain>
    </source>
</reference>
<feature type="transmembrane region" description="Helical" evidence="1">
    <location>
        <begin position="147"/>
        <end position="168"/>
    </location>
</feature>
<dbReference type="EMBL" id="RCOR01000014">
    <property type="protein sequence ID" value="RSN70052.1"/>
    <property type="molecule type" value="Genomic_DNA"/>
</dbReference>
<proteinExistence type="predicted"/>
<feature type="transmembrane region" description="Helical" evidence="1">
    <location>
        <begin position="351"/>
        <end position="377"/>
    </location>
</feature>
<feature type="transmembrane region" description="Helical" evidence="1">
    <location>
        <begin position="412"/>
        <end position="429"/>
    </location>
</feature>
<keyword evidence="1" id="KW-1133">Transmembrane helix</keyword>
<feature type="transmembrane region" description="Helical" evidence="1">
    <location>
        <begin position="249"/>
        <end position="272"/>
    </location>
</feature>
<feature type="transmembrane region" description="Helical" evidence="1">
    <location>
        <begin position="389"/>
        <end position="406"/>
    </location>
</feature>
<protein>
    <recommendedName>
        <fullName evidence="4">Oligosaccharide repeat unit polymerase</fullName>
    </recommendedName>
</protein>
<dbReference type="InterPro" id="IPR002760">
    <property type="entry name" value="O_anti_polymase"/>
</dbReference>
<feature type="transmembrane region" description="Helical" evidence="1">
    <location>
        <begin position="213"/>
        <end position="243"/>
    </location>
</feature>
<feature type="transmembrane region" description="Helical" evidence="1">
    <location>
        <begin position="188"/>
        <end position="206"/>
    </location>
</feature>
<feature type="transmembrane region" description="Helical" evidence="1">
    <location>
        <begin position="115"/>
        <end position="135"/>
    </location>
</feature>
<keyword evidence="1" id="KW-0812">Transmembrane</keyword>
<name>A0A429G8H1_9CREN</name>